<dbReference type="Gene3D" id="3.30.300.20">
    <property type="match status" value="1"/>
</dbReference>
<accession>A0A917ZPN4</accession>
<evidence type="ECO:0008006" key="3">
    <source>
        <dbReference type="Google" id="ProtNLM"/>
    </source>
</evidence>
<dbReference type="Proteomes" id="UP000599578">
    <property type="component" value="Unassembled WGS sequence"/>
</dbReference>
<dbReference type="AlphaFoldDB" id="A0A917ZPN4"/>
<reference evidence="1 2" key="1">
    <citation type="journal article" date="2014" name="Int. J. Syst. Evol. Microbiol.">
        <title>Complete genome sequence of Corynebacterium casei LMG S-19264T (=DSM 44701T), isolated from a smear-ripened cheese.</title>
        <authorList>
            <consortium name="US DOE Joint Genome Institute (JGI-PGF)"/>
            <person name="Walter F."/>
            <person name="Albersmeier A."/>
            <person name="Kalinowski J."/>
            <person name="Ruckert C."/>
        </authorList>
    </citation>
    <scope>NUCLEOTIDE SEQUENCE [LARGE SCALE GENOMIC DNA]</scope>
    <source>
        <strain evidence="1 2">CGMCC 1.7286</strain>
    </source>
</reference>
<dbReference type="InterPro" id="IPR036102">
    <property type="entry name" value="OsmC/Ohrsf"/>
</dbReference>
<protein>
    <recommendedName>
        <fullName evidence="3">OsmC/Ohr family protein</fullName>
    </recommendedName>
</protein>
<dbReference type="EMBL" id="BMLT01000020">
    <property type="protein sequence ID" value="GGO88966.1"/>
    <property type="molecule type" value="Genomic_DNA"/>
</dbReference>
<evidence type="ECO:0000313" key="2">
    <source>
        <dbReference type="Proteomes" id="UP000599578"/>
    </source>
</evidence>
<gene>
    <name evidence="1" type="ORF">GCM10011348_45630</name>
</gene>
<dbReference type="SUPFAM" id="SSF82784">
    <property type="entry name" value="OsmC-like"/>
    <property type="match status" value="1"/>
</dbReference>
<evidence type="ECO:0000313" key="1">
    <source>
        <dbReference type="EMBL" id="GGO88966.1"/>
    </source>
</evidence>
<keyword evidence="2" id="KW-1185">Reference proteome</keyword>
<name>A0A917ZPN4_9GAMM</name>
<organism evidence="1 2">
    <name type="scientific">Marinobacterium nitratireducens</name>
    <dbReference type="NCBI Taxonomy" id="518897"/>
    <lineage>
        <taxon>Bacteria</taxon>
        <taxon>Pseudomonadati</taxon>
        <taxon>Pseudomonadota</taxon>
        <taxon>Gammaproteobacteria</taxon>
        <taxon>Oceanospirillales</taxon>
        <taxon>Oceanospirillaceae</taxon>
        <taxon>Marinobacterium</taxon>
    </lineage>
</organism>
<proteinExistence type="predicted"/>
<comment type="caution">
    <text evidence="1">The sequence shown here is derived from an EMBL/GenBank/DDBJ whole genome shotgun (WGS) entry which is preliminary data.</text>
</comment>
<dbReference type="InterPro" id="IPR003718">
    <property type="entry name" value="OsmC/Ohr_fam"/>
</dbReference>
<dbReference type="InterPro" id="IPR015946">
    <property type="entry name" value="KH_dom-like_a/b"/>
</dbReference>
<sequence length="138" mass="15063">MTMHATVEWVGDDRYKATTGSGFDVMIDRDLKEGGRPMELLLASLGSCSSVDVMAILRKSRQDVVSCVVEVSGERADAVPAVFTAIHVKFIVTGRKLKEAHVRRAVQLSAEQYCSVSLMLEKGGVEMSHSYEIVEADA</sequence>
<dbReference type="Pfam" id="PF02566">
    <property type="entry name" value="OsmC"/>
    <property type="match status" value="1"/>
</dbReference>
<dbReference type="PANTHER" id="PTHR34352:SF1">
    <property type="entry name" value="PROTEIN YHFA"/>
    <property type="match status" value="1"/>
</dbReference>
<dbReference type="PANTHER" id="PTHR34352">
    <property type="entry name" value="PROTEIN YHFA"/>
    <property type="match status" value="1"/>
</dbReference>